<dbReference type="InterPro" id="IPR043129">
    <property type="entry name" value="ATPase_NBD"/>
</dbReference>
<dbReference type="FunFam" id="3.30.420.40:FF:000071">
    <property type="entry name" value="Molecular chaperone DnaK"/>
    <property type="match status" value="1"/>
</dbReference>
<sequence length="550" mass="59339">MTLRHGTPTSPAPPSPANSLSEKKTPIVGIDLGTTRSVIAWVDASGKPMTIPNAEGDPTTPSVVLFESDGVTVGKEALKALRVLPDQVATFAKREMGNREYSKTINGKNYPPEMIQSLILGKLKQYAELRLRTKVTKAVITVPAYFNEPKRRSTIDAGTFAGLDVCAVINEPTAAAIAYGVDRQSESLGPQMVLVYDLGGGTFDASLVRVDGKKFDVIATDGNAMLGGVDWDKCLARWIDDEFAANHGFHPSKSADGETFLWREAEELKHTLTTRKSADVRIVFEGRSLQTKITRELFEELTAHLLDRTRFTIAKLIEDSGVSWIEVDKILLVGGSTRMPQVSEMLAKETGVEPDASISADEVVAHGAAIYATSLSQYASANQSDAPEPVRAKSKQPAKTAKTDSSSLQITDVNSHHLGVMGTDKKTNRRVNHIMIRRNTPLPASKTSRFETNTANQPNVVVEVVEGGDATGRHATPIGRCVIHGLPPHLAAGTPVDVSFQYDTNGLIHVEAVLPRSGQKASLTIDRAAGLSNEERGEMEDILSALGLDD</sequence>
<dbReference type="Pfam" id="PF00012">
    <property type="entry name" value="HSP70"/>
    <property type="match status" value="2"/>
</dbReference>
<keyword evidence="3 5" id="KW-0067">ATP-binding</keyword>
<name>A0A5C6FDM4_9BACT</name>
<evidence type="ECO:0000256" key="5">
    <source>
        <dbReference type="RuleBase" id="RU003322"/>
    </source>
</evidence>
<accession>A0A5C6FDM4</accession>
<evidence type="ECO:0000256" key="3">
    <source>
        <dbReference type="ARBA" id="ARBA00022840"/>
    </source>
</evidence>
<gene>
    <name evidence="7" type="primary">dnaK_1</name>
    <name evidence="7" type="ORF">Poly59_10850</name>
</gene>
<dbReference type="PROSITE" id="PS00329">
    <property type="entry name" value="HSP70_2"/>
    <property type="match status" value="1"/>
</dbReference>
<organism evidence="7 8">
    <name type="scientific">Rubripirellula reticaptiva</name>
    <dbReference type="NCBI Taxonomy" id="2528013"/>
    <lineage>
        <taxon>Bacteria</taxon>
        <taxon>Pseudomonadati</taxon>
        <taxon>Planctomycetota</taxon>
        <taxon>Planctomycetia</taxon>
        <taxon>Pirellulales</taxon>
        <taxon>Pirellulaceae</taxon>
        <taxon>Rubripirellula</taxon>
    </lineage>
</organism>
<dbReference type="InterPro" id="IPR029047">
    <property type="entry name" value="HSP70_peptide-bd_sf"/>
</dbReference>
<evidence type="ECO:0000256" key="1">
    <source>
        <dbReference type="ARBA" id="ARBA00007381"/>
    </source>
</evidence>
<dbReference type="SUPFAM" id="SSF53067">
    <property type="entry name" value="Actin-like ATPase domain"/>
    <property type="match status" value="2"/>
</dbReference>
<dbReference type="FunFam" id="3.90.640.10:FF:000003">
    <property type="entry name" value="Molecular chaperone DnaK"/>
    <property type="match status" value="1"/>
</dbReference>
<evidence type="ECO:0000256" key="2">
    <source>
        <dbReference type="ARBA" id="ARBA00022741"/>
    </source>
</evidence>
<dbReference type="Gene3D" id="2.60.34.10">
    <property type="entry name" value="Substrate Binding Domain Of DNAk, Chain A, domain 1"/>
    <property type="match status" value="1"/>
</dbReference>
<reference evidence="7 8" key="1">
    <citation type="submission" date="2019-02" db="EMBL/GenBank/DDBJ databases">
        <title>Deep-cultivation of Planctomycetes and their phenomic and genomic characterization uncovers novel biology.</title>
        <authorList>
            <person name="Wiegand S."/>
            <person name="Jogler M."/>
            <person name="Boedeker C."/>
            <person name="Pinto D."/>
            <person name="Vollmers J."/>
            <person name="Rivas-Marin E."/>
            <person name="Kohn T."/>
            <person name="Peeters S.H."/>
            <person name="Heuer A."/>
            <person name="Rast P."/>
            <person name="Oberbeckmann S."/>
            <person name="Bunk B."/>
            <person name="Jeske O."/>
            <person name="Meyerdierks A."/>
            <person name="Storesund J.E."/>
            <person name="Kallscheuer N."/>
            <person name="Luecker S."/>
            <person name="Lage O.M."/>
            <person name="Pohl T."/>
            <person name="Merkel B.J."/>
            <person name="Hornburger P."/>
            <person name="Mueller R.-W."/>
            <person name="Bruemmer F."/>
            <person name="Labrenz M."/>
            <person name="Spormann A.M."/>
            <person name="Op Den Camp H."/>
            <person name="Overmann J."/>
            <person name="Amann R."/>
            <person name="Jetten M.S.M."/>
            <person name="Mascher T."/>
            <person name="Medema M.H."/>
            <person name="Devos D.P."/>
            <person name="Kaster A.-K."/>
            <person name="Ovreas L."/>
            <person name="Rohde M."/>
            <person name="Galperin M.Y."/>
            <person name="Jogler C."/>
        </authorList>
    </citation>
    <scope>NUCLEOTIDE SEQUENCE [LARGE SCALE GENOMIC DNA]</scope>
    <source>
        <strain evidence="7 8">Poly59</strain>
    </source>
</reference>
<evidence type="ECO:0000256" key="6">
    <source>
        <dbReference type="SAM" id="MobiDB-lite"/>
    </source>
</evidence>
<comment type="similarity">
    <text evidence="1 5">Belongs to the heat shock protein 70 family.</text>
</comment>
<dbReference type="PROSITE" id="PS01036">
    <property type="entry name" value="HSP70_3"/>
    <property type="match status" value="1"/>
</dbReference>
<dbReference type="InterPro" id="IPR013126">
    <property type="entry name" value="Hsp_70_fam"/>
</dbReference>
<dbReference type="GO" id="GO:0140662">
    <property type="term" value="F:ATP-dependent protein folding chaperone"/>
    <property type="evidence" value="ECO:0007669"/>
    <property type="project" value="InterPro"/>
</dbReference>
<evidence type="ECO:0000313" key="8">
    <source>
        <dbReference type="Proteomes" id="UP000317977"/>
    </source>
</evidence>
<evidence type="ECO:0000256" key="4">
    <source>
        <dbReference type="ARBA" id="ARBA00023186"/>
    </source>
</evidence>
<dbReference type="AlphaFoldDB" id="A0A5C6FDM4"/>
<feature type="region of interest" description="Disordered" evidence="6">
    <location>
        <begin position="1"/>
        <end position="24"/>
    </location>
</feature>
<dbReference type="SUPFAM" id="SSF100920">
    <property type="entry name" value="Heat shock protein 70kD (HSP70), peptide-binding domain"/>
    <property type="match status" value="1"/>
</dbReference>
<evidence type="ECO:0000313" key="7">
    <source>
        <dbReference type="EMBL" id="TWU58176.1"/>
    </source>
</evidence>
<protein>
    <submittedName>
        <fullName evidence="7">Chaperone protein DnaK</fullName>
    </submittedName>
</protein>
<dbReference type="PROSITE" id="PS00297">
    <property type="entry name" value="HSP70_1"/>
    <property type="match status" value="1"/>
</dbReference>
<dbReference type="EMBL" id="SJPX01000001">
    <property type="protein sequence ID" value="TWU58176.1"/>
    <property type="molecule type" value="Genomic_DNA"/>
</dbReference>
<dbReference type="Gene3D" id="3.30.420.40">
    <property type="match status" value="2"/>
</dbReference>
<proteinExistence type="inferred from homology"/>
<dbReference type="Gene3D" id="3.90.640.10">
    <property type="entry name" value="Actin, Chain A, domain 4"/>
    <property type="match status" value="1"/>
</dbReference>
<dbReference type="CDD" id="cd24029">
    <property type="entry name" value="ASKHA_NBD_HSP70_DnaK_HscA_HscC"/>
    <property type="match status" value="1"/>
</dbReference>
<keyword evidence="2 5" id="KW-0547">Nucleotide-binding</keyword>
<keyword evidence="8" id="KW-1185">Reference proteome</keyword>
<dbReference type="GO" id="GO:0005524">
    <property type="term" value="F:ATP binding"/>
    <property type="evidence" value="ECO:0007669"/>
    <property type="project" value="UniProtKB-KW"/>
</dbReference>
<keyword evidence="4" id="KW-0143">Chaperone</keyword>
<feature type="region of interest" description="Disordered" evidence="6">
    <location>
        <begin position="382"/>
        <end position="410"/>
    </location>
</feature>
<dbReference type="Proteomes" id="UP000317977">
    <property type="component" value="Unassembled WGS sequence"/>
</dbReference>
<dbReference type="PRINTS" id="PR00301">
    <property type="entry name" value="HEATSHOCK70"/>
</dbReference>
<dbReference type="InterPro" id="IPR018181">
    <property type="entry name" value="Heat_shock_70_CS"/>
</dbReference>
<dbReference type="PANTHER" id="PTHR19375">
    <property type="entry name" value="HEAT SHOCK PROTEIN 70KDA"/>
    <property type="match status" value="1"/>
</dbReference>
<comment type="caution">
    <text evidence="7">The sequence shown here is derived from an EMBL/GenBank/DDBJ whole genome shotgun (WGS) entry which is preliminary data.</text>
</comment>